<accession>A0A6J7R4S0</accession>
<dbReference type="AlphaFoldDB" id="A0A6J7R4S0"/>
<name>A0A6J7R4S0_9ZZZZ</name>
<dbReference type="EMBL" id="CAFBPQ010000021">
    <property type="protein sequence ID" value="CAB5023720.1"/>
    <property type="molecule type" value="Genomic_DNA"/>
</dbReference>
<dbReference type="Gene3D" id="1.20.150.30">
    <property type="entry name" value="Zincin-like metallopeptidase, N-terminal domain"/>
    <property type="match status" value="1"/>
</dbReference>
<dbReference type="PANTHER" id="PTHR39420">
    <property type="match status" value="1"/>
</dbReference>
<dbReference type="PANTHER" id="PTHR39420:SF2">
    <property type="entry name" value="HYDROLASE"/>
    <property type="match status" value="1"/>
</dbReference>
<sequence>MSDPVPFPEDPFGAGFDFSQLDLSEMFRIMQSPGPVNWEIAKQLAVAIANGEVPEKEIASDDQEQLSDLVLAAKTLVANETGIAASLTTPLKVLTRADWATAQIDSLRPVIVALAGSVGKALTPEALEGLIGENTAEELGLPEIPGMPAESFSTIVPMLAPLLLGVQAGSMIGHLARHSLGIYDLPLPTEDSPTLVFVVGNINEFEEAWSLERSDIYFYMAIHELVHASVRSIAWVRRRLVALATDYVSAYEFDGSDLGSGLEGGIFADLDPSDPSSIQALADHPEELLGALRNDRQRLLLDEARVFHAVLEGYADTILERTGRPLIVSFDRIHEAMARHRIERGEAERFIEGLLGMGAGREDFERGSEFCRGVVERGGIESLHRLWENAAMEPTANELVAPGLWLARIELDESDIDRSPLDEPEGP</sequence>
<dbReference type="EMBL" id="CAFBMM010000012">
    <property type="protein sequence ID" value="CAB4900356.1"/>
    <property type="molecule type" value="Genomic_DNA"/>
</dbReference>
<reference evidence="3" key="1">
    <citation type="submission" date="2020-05" db="EMBL/GenBank/DDBJ databases">
        <authorList>
            <person name="Chiriac C."/>
            <person name="Salcher M."/>
            <person name="Ghai R."/>
            <person name="Kavagutti S V."/>
        </authorList>
    </citation>
    <scope>NUCLEOTIDE SEQUENCE</scope>
</reference>
<organism evidence="3">
    <name type="scientific">freshwater metagenome</name>
    <dbReference type="NCBI Taxonomy" id="449393"/>
    <lineage>
        <taxon>unclassified sequences</taxon>
        <taxon>metagenomes</taxon>
        <taxon>ecological metagenomes</taxon>
    </lineage>
</organism>
<proteinExistence type="predicted"/>
<dbReference type="InterPro" id="IPR018766">
    <property type="entry name" value="Zinicin_2"/>
</dbReference>
<evidence type="ECO:0000313" key="1">
    <source>
        <dbReference type="EMBL" id="CAB4900356.1"/>
    </source>
</evidence>
<dbReference type="InterPro" id="IPR042271">
    <property type="entry name" value="Zinicin_2_N"/>
</dbReference>
<evidence type="ECO:0000313" key="3">
    <source>
        <dbReference type="EMBL" id="CAB5023720.1"/>
    </source>
</evidence>
<dbReference type="Pfam" id="PF10103">
    <property type="entry name" value="Zincin_2"/>
    <property type="match status" value="1"/>
</dbReference>
<evidence type="ECO:0000313" key="2">
    <source>
        <dbReference type="EMBL" id="CAB4980589.1"/>
    </source>
</evidence>
<dbReference type="NCBIfam" id="TIGR03624">
    <property type="entry name" value="putative hydrolase"/>
    <property type="match status" value="1"/>
</dbReference>
<dbReference type="EMBL" id="CAFBOF010000024">
    <property type="protein sequence ID" value="CAB4980589.1"/>
    <property type="molecule type" value="Genomic_DNA"/>
</dbReference>
<protein>
    <submittedName>
        <fullName evidence="3">Unannotated protein</fullName>
    </submittedName>
</protein>
<dbReference type="SUPFAM" id="SSF55486">
    <property type="entry name" value="Metalloproteases ('zincins'), catalytic domain"/>
    <property type="match status" value="1"/>
</dbReference>
<gene>
    <name evidence="1" type="ORF">UFOPK3605_00449</name>
    <name evidence="2" type="ORF">UFOPK3897_01088</name>
    <name evidence="3" type="ORF">UFOPK4121_00820</name>
</gene>